<keyword evidence="1" id="KW-0812">Transmembrane</keyword>
<accession>A0ABP0FF54</accession>
<dbReference type="InterPro" id="IPR006597">
    <property type="entry name" value="Sel1-like"/>
</dbReference>
<feature type="transmembrane region" description="Helical" evidence="1">
    <location>
        <begin position="57"/>
        <end position="81"/>
    </location>
</feature>
<protein>
    <submittedName>
        <fullName evidence="2">Uncharacterized protein</fullName>
    </submittedName>
</protein>
<organism evidence="2 3">
    <name type="scientific">Clavelina lepadiformis</name>
    <name type="common">Light-bulb sea squirt</name>
    <name type="synonym">Ascidia lepadiformis</name>
    <dbReference type="NCBI Taxonomy" id="159417"/>
    <lineage>
        <taxon>Eukaryota</taxon>
        <taxon>Metazoa</taxon>
        <taxon>Chordata</taxon>
        <taxon>Tunicata</taxon>
        <taxon>Ascidiacea</taxon>
        <taxon>Aplousobranchia</taxon>
        <taxon>Clavelinidae</taxon>
        <taxon>Clavelina</taxon>
    </lineage>
</organism>
<keyword evidence="1" id="KW-0472">Membrane</keyword>
<sequence length="186" mass="20815">MASTRRRRSLTKSVKFANDEDSGHEDLQLLKPALRIGNFARYGNTIFQIREPKEDSIYCRALEVIAVIFVFLLVYACYFHYEAVHFHVAKGYGHLGYASAQHVVGQRLLTGRGATKNGTEAMRWFKYAADQGHAEASFNLAVGHIHGEKTGLKPGQTVHLLKHAKKHGVEGVDHALNLCARRNCDI</sequence>
<dbReference type="Proteomes" id="UP001642483">
    <property type="component" value="Unassembled WGS sequence"/>
</dbReference>
<dbReference type="InterPro" id="IPR011990">
    <property type="entry name" value="TPR-like_helical_dom_sf"/>
</dbReference>
<dbReference type="SUPFAM" id="SSF81901">
    <property type="entry name" value="HCP-like"/>
    <property type="match status" value="1"/>
</dbReference>
<name>A0ABP0FF54_CLALP</name>
<evidence type="ECO:0000256" key="1">
    <source>
        <dbReference type="SAM" id="Phobius"/>
    </source>
</evidence>
<proteinExistence type="predicted"/>
<dbReference type="Gene3D" id="1.25.40.10">
    <property type="entry name" value="Tetratricopeptide repeat domain"/>
    <property type="match status" value="1"/>
</dbReference>
<dbReference type="Pfam" id="PF08238">
    <property type="entry name" value="Sel1"/>
    <property type="match status" value="1"/>
</dbReference>
<dbReference type="SMART" id="SM00671">
    <property type="entry name" value="SEL1"/>
    <property type="match status" value="1"/>
</dbReference>
<dbReference type="EMBL" id="CAWYQH010000046">
    <property type="protein sequence ID" value="CAK8678310.1"/>
    <property type="molecule type" value="Genomic_DNA"/>
</dbReference>
<reference evidence="2 3" key="1">
    <citation type="submission" date="2024-02" db="EMBL/GenBank/DDBJ databases">
        <authorList>
            <person name="Daric V."/>
            <person name="Darras S."/>
        </authorList>
    </citation>
    <scope>NUCLEOTIDE SEQUENCE [LARGE SCALE GENOMIC DNA]</scope>
</reference>
<evidence type="ECO:0000313" key="3">
    <source>
        <dbReference type="Proteomes" id="UP001642483"/>
    </source>
</evidence>
<comment type="caution">
    <text evidence="2">The sequence shown here is derived from an EMBL/GenBank/DDBJ whole genome shotgun (WGS) entry which is preliminary data.</text>
</comment>
<keyword evidence="1" id="KW-1133">Transmembrane helix</keyword>
<keyword evidence="3" id="KW-1185">Reference proteome</keyword>
<gene>
    <name evidence="2" type="ORF">CVLEPA_LOCUS8238</name>
</gene>
<evidence type="ECO:0000313" key="2">
    <source>
        <dbReference type="EMBL" id="CAK8678310.1"/>
    </source>
</evidence>